<keyword evidence="6" id="KW-1185">Reference proteome</keyword>
<feature type="compositionally biased region" description="Polar residues" evidence="3">
    <location>
        <begin position="63"/>
        <end position="80"/>
    </location>
</feature>
<dbReference type="HOGENOM" id="CLU_1742825_0_0_1"/>
<dbReference type="PANTHER" id="PTHR10380:SF173">
    <property type="entry name" value="CUTICULAR PROTEIN 47EF, ISOFORM C-RELATED"/>
    <property type="match status" value="1"/>
</dbReference>
<dbReference type="InterPro" id="IPR000618">
    <property type="entry name" value="Insect_cuticle"/>
</dbReference>
<dbReference type="EnsemblMetazoa" id="SMAR006640-RA">
    <property type="protein sequence ID" value="SMAR006640-PA"/>
    <property type="gene ID" value="SMAR006640"/>
</dbReference>
<sequence length="150" mass="15955">MAFIIIAILSVLCSVATPLPSGGYGQQQAAPAYGAPVLLQAAPAPVPILQHDANVNEDGSYKFSYTSGDQSQRQEQSDNYQAVKGSYAYISPEGEKVDIYYTADENGYQAFGAAIPTPVPNHYPLVLSMGVAPPKYSAPKYHVPAAAPQY</sequence>
<evidence type="ECO:0000313" key="6">
    <source>
        <dbReference type="Proteomes" id="UP000014500"/>
    </source>
</evidence>
<dbReference type="eggNOG" id="ENOG502S88E">
    <property type="taxonomic scope" value="Eukaryota"/>
</dbReference>
<proteinExistence type="predicted"/>
<protein>
    <submittedName>
        <fullName evidence="5">Uncharacterized protein</fullName>
    </submittedName>
</protein>
<evidence type="ECO:0000256" key="2">
    <source>
        <dbReference type="PROSITE-ProRule" id="PRU00497"/>
    </source>
</evidence>
<dbReference type="GO" id="GO:0062129">
    <property type="term" value="C:chitin-based extracellular matrix"/>
    <property type="evidence" value="ECO:0007669"/>
    <property type="project" value="TreeGrafter"/>
</dbReference>
<dbReference type="GO" id="GO:0008010">
    <property type="term" value="F:structural constituent of chitin-based larval cuticle"/>
    <property type="evidence" value="ECO:0007669"/>
    <property type="project" value="TreeGrafter"/>
</dbReference>
<evidence type="ECO:0000256" key="1">
    <source>
        <dbReference type="ARBA" id="ARBA00022460"/>
    </source>
</evidence>
<evidence type="ECO:0000256" key="3">
    <source>
        <dbReference type="SAM" id="MobiDB-lite"/>
    </source>
</evidence>
<dbReference type="PRINTS" id="PR00947">
    <property type="entry name" value="CUTICLE"/>
</dbReference>
<dbReference type="InterPro" id="IPR050468">
    <property type="entry name" value="Cuticle_Struct_Prot"/>
</dbReference>
<dbReference type="PANTHER" id="PTHR10380">
    <property type="entry name" value="CUTICLE PROTEIN"/>
    <property type="match status" value="1"/>
</dbReference>
<dbReference type="AlphaFoldDB" id="T1IZG5"/>
<dbReference type="EMBL" id="JH431715">
    <property type="status" value="NOT_ANNOTATED_CDS"/>
    <property type="molecule type" value="Genomic_DNA"/>
</dbReference>
<reference evidence="6" key="1">
    <citation type="submission" date="2011-05" db="EMBL/GenBank/DDBJ databases">
        <authorList>
            <person name="Richards S.R."/>
            <person name="Qu J."/>
            <person name="Jiang H."/>
            <person name="Jhangiani S.N."/>
            <person name="Agravi P."/>
            <person name="Goodspeed R."/>
            <person name="Gross S."/>
            <person name="Mandapat C."/>
            <person name="Jackson L."/>
            <person name="Mathew T."/>
            <person name="Pu L."/>
            <person name="Thornton R."/>
            <person name="Saada N."/>
            <person name="Wilczek-Boney K.B."/>
            <person name="Lee S."/>
            <person name="Kovar C."/>
            <person name="Wu Y."/>
            <person name="Scherer S.E."/>
            <person name="Worley K.C."/>
            <person name="Muzny D.M."/>
            <person name="Gibbs R."/>
        </authorList>
    </citation>
    <scope>NUCLEOTIDE SEQUENCE</scope>
    <source>
        <strain evidence="6">Brora</strain>
    </source>
</reference>
<organism evidence="5 6">
    <name type="scientific">Strigamia maritima</name>
    <name type="common">European centipede</name>
    <name type="synonym">Geophilus maritimus</name>
    <dbReference type="NCBI Taxonomy" id="126957"/>
    <lineage>
        <taxon>Eukaryota</taxon>
        <taxon>Metazoa</taxon>
        <taxon>Ecdysozoa</taxon>
        <taxon>Arthropoda</taxon>
        <taxon>Myriapoda</taxon>
        <taxon>Chilopoda</taxon>
        <taxon>Pleurostigmophora</taxon>
        <taxon>Geophilomorpha</taxon>
        <taxon>Linotaeniidae</taxon>
        <taxon>Strigamia</taxon>
    </lineage>
</organism>
<keyword evidence="4" id="KW-0732">Signal</keyword>
<evidence type="ECO:0000313" key="5">
    <source>
        <dbReference type="EnsemblMetazoa" id="SMAR006640-PA"/>
    </source>
</evidence>
<dbReference type="OMA" id="IIMFKFI"/>
<accession>T1IZG5</accession>
<dbReference type="PROSITE" id="PS51155">
    <property type="entry name" value="CHIT_BIND_RR_2"/>
    <property type="match status" value="1"/>
</dbReference>
<feature type="region of interest" description="Disordered" evidence="3">
    <location>
        <begin position="60"/>
        <end position="80"/>
    </location>
</feature>
<feature type="chain" id="PRO_5004590173" evidence="4">
    <location>
        <begin position="19"/>
        <end position="150"/>
    </location>
</feature>
<evidence type="ECO:0000256" key="4">
    <source>
        <dbReference type="SAM" id="SignalP"/>
    </source>
</evidence>
<reference evidence="5" key="2">
    <citation type="submission" date="2015-02" db="UniProtKB">
        <authorList>
            <consortium name="EnsemblMetazoa"/>
        </authorList>
    </citation>
    <scope>IDENTIFICATION</scope>
</reference>
<dbReference type="PhylomeDB" id="T1IZG5"/>
<name>T1IZG5_STRMM</name>
<dbReference type="InterPro" id="IPR031311">
    <property type="entry name" value="CHIT_BIND_RR_consensus"/>
</dbReference>
<dbReference type="Pfam" id="PF00379">
    <property type="entry name" value="Chitin_bind_4"/>
    <property type="match status" value="1"/>
</dbReference>
<dbReference type="Proteomes" id="UP000014500">
    <property type="component" value="Unassembled WGS sequence"/>
</dbReference>
<keyword evidence="1 2" id="KW-0193">Cuticle</keyword>
<dbReference type="PROSITE" id="PS00233">
    <property type="entry name" value="CHIT_BIND_RR_1"/>
    <property type="match status" value="1"/>
</dbReference>
<feature type="signal peptide" evidence="4">
    <location>
        <begin position="1"/>
        <end position="18"/>
    </location>
</feature>